<organism evidence="2 3">
    <name type="scientific">Phytophthora palmivora</name>
    <dbReference type="NCBI Taxonomy" id="4796"/>
    <lineage>
        <taxon>Eukaryota</taxon>
        <taxon>Sar</taxon>
        <taxon>Stramenopiles</taxon>
        <taxon>Oomycota</taxon>
        <taxon>Peronosporomycetes</taxon>
        <taxon>Peronosporales</taxon>
        <taxon>Peronosporaceae</taxon>
        <taxon>Phytophthora</taxon>
    </lineage>
</organism>
<accession>A0A2P4YBE0</accession>
<dbReference type="Gene3D" id="3.30.420.10">
    <property type="entry name" value="Ribonuclease H-like superfamily/Ribonuclease H"/>
    <property type="match status" value="1"/>
</dbReference>
<dbReference type="OrthoDB" id="10478191at2759"/>
<name>A0A2P4YBE0_9STRA</name>
<dbReference type="InterPro" id="IPR012337">
    <property type="entry name" value="RNaseH-like_sf"/>
</dbReference>
<evidence type="ECO:0000256" key="1">
    <source>
        <dbReference type="SAM" id="MobiDB-lite"/>
    </source>
</evidence>
<feature type="non-terminal residue" evidence="2">
    <location>
        <position position="523"/>
    </location>
</feature>
<comment type="caution">
    <text evidence="2">The sequence shown here is derived from an EMBL/GenBank/DDBJ whole genome shotgun (WGS) entry which is preliminary data.</text>
</comment>
<dbReference type="GO" id="GO:0003676">
    <property type="term" value="F:nucleic acid binding"/>
    <property type="evidence" value="ECO:0007669"/>
    <property type="project" value="InterPro"/>
</dbReference>
<feature type="compositionally biased region" description="Basic and acidic residues" evidence="1">
    <location>
        <begin position="400"/>
        <end position="418"/>
    </location>
</feature>
<dbReference type="InterPro" id="IPR036397">
    <property type="entry name" value="RNaseH_sf"/>
</dbReference>
<sequence length="523" mass="57585">MQIDIQGITKGKLYTDERAKVKLTLGWELVYEFEVWIMPHHAGVDVILGTDFMIPAGVRLDLFRSTMKNPEEITVPLVRSQREIDDGTSEKHIQGSPCETMDVPSGERDIEFAKLLQSSITPFVALDEAVAPLAPPSKGSATVRLAPHLLYASIARDYTGYVLSFDGSAKTEKHGGYGSCSWILWRLPAWDIVIAASAHLSSTTVNIAEYTGMNNGVKAAIDHGRFNYCRRFTACNPAIHGGDSLSEGDSTVQLTRHKELTAQINSVRYLHAIRAYNASADSLATEALENQVTKIVLSETRKAELKALNRIPEVLYADDQAATEAKLSHYPDQTVGRGENSAHHLLKRDPSKTKVNEPPQITATTRSQTRQVRFVDPNTARAPDATVTGSSSKGGASSPAEKESRKPDADVDGSRPTNREMVCDALAVQAERIRRVKVAQDEERGWADLKTYLRGNVDSLSFKRAANASKLADRFVIDEDELLQYIGKGRKMGGSDNFEIQLRLVVPTTMIDEVYKAAMILSK</sequence>
<feature type="compositionally biased region" description="Low complexity" evidence="1">
    <location>
        <begin position="389"/>
        <end position="398"/>
    </location>
</feature>
<evidence type="ECO:0000313" key="3">
    <source>
        <dbReference type="Proteomes" id="UP000237271"/>
    </source>
</evidence>
<gene>
    <name evidence="2" type="ORF">PHPALM_7816</name>
</gene>
<keyword evidence="3" id="KW-1185">Reference proteome</keyword>
<dbReference type="SUPFAM" id="SSF53098">
    <property type="entry name" value="Ribonuclease H-like"/>
    <property type="match status" value="1"/>
</dbReference>
<dbReference type="Proteomes" id="UP000237271">
    <property type="component" value="Unassembled WGS sequence"/>
</dbReference>
<evidence type="ECO:0008006" key="4">
    <source>
        <dbReference type="Google" id="ProtNLM"/>
    </source>
</evidence>
<reference evidence="2 3" key="1">
    <citation type="journal article" date="2017" name="Genome Biol. Evol.">
        <title>Phytophthora megakarya and P. palmivora, closely related causal agents of cacao black pod rot, underwent increases in genome sizes and gene numbers by different mechanisms.</title>
        <authorList>
            <person name="Ali S.S."/>
            <person name="Shao J."/>
            <person name="Lary D.J."/>
            <person name="Kronmiller B."/>
            <person name="Shen D."/>
            <person name="Strem M.D."/>
            <person name="Amoako-Attah I."/>
            <person name="Akrofi A.Y."/>
            <person name="Begoude B.A."/>
            <person name="Ten Hoopen G.M."/>
            <person name="Coulibaly K."/>
            <person name="Kebe B.I."/>
            <person name="Melnick R.L."/>
            <person name="Guiltinan M.J."/>
            <person name="Tyler B.M."/>
            <person name="Meinhardt L.W."/>
            <person name="Bailey B.A."/>
        </authorList>
    </citation>
    <scope>NUCLEOTIDE SEQUENCE [LARGE SCALE GENOMIC DNA]</scope>
    <source>
        <strain evidence="3">sbr112.9</strain>
    </source>
</reference>
<protein>
    <recommendedName>
        <fullName evidence="4">Reverse transcriptase</fullName>
    </recommendedName>
</protein>
<dbReference type="EMBL" id="NCKW01004035">
    <property type="protein sequence ID" value="POM75125.1"/>
    <property type="molecule type" value="Genomic_DNA"/>
</dbReference>
<dbReference type="AlphaFoldDB" id="A0A2P4YBE0"/>
<feature type="region of interest" description="Disordered" evidence="1">
    <location>
        <begin position="328"/>
        <end position="418"/>
    </location>
</feature>
<evidence type="ECO:0000313" key="2">
    <source>
        <dbReference type="EMBL" id="POM75125.1"/>
    </source>
</evidence>
<feature type="compositionally biased region" description="Polar residues" evidence="1">
    <location>
        <begin position="359"/>
        <end position="371"/>
    </location>
</feature>
<proteinExistence type="predicted"/>